<feature type="transmembrane region" description="Helical" evidence="10">
    <location>
        <begin position="51"/>
        <end position="71"/>
    </location>
</feature>
<keyword evidence="4 10" id="KW-1133">Transmembrane helix</keyword>
<evidence type="ECO:0000256" key="2">
    <source>
        <dbReference type="ARBA" id="ARBA00022448"/>
    </source>
</evidence>
<evidence type="ECO:0000256" key="9">
    <source>
        <dbReference type="SAM" id="MobiDB-lite"/>
    </source>
</evidence>
<feature type="transmembrane region" description="Helical" evidence="10">
    <location>
        <begin position="344"/>
        <end position="367"/>
    </location>
</feature>
<feature type="transmembrane region" description="Helical" evidence="10">
    <location>
        <begin position="152"/>
        <end position="174"/>
    </location>
</feature>
<dbReference type="GO" id="GO:0009734">
    <property type="term" value="P:auxin-activated signaling pathway"/>
    <property type="evidence" value="ECO:0007669"/>
    <property type="project" value="UniProtKB-KW"/>
</dbReference>
<comment type="function">
    <text evidence="7">Involved in cellular auxin homeostasis by regulating auxin metabolism. Regulates intracellular auxin accumulation at the endoplasmic reticulum and thus auxin availability for nuclear auxin signaling.</text>
</comment>
<feature type="transmembrane region" description="Helical" evidence="10">
    <location>
        <begin position="77"/>
        <end position="102"/>
    </location>
</feature>
<evidence type="ECO:0000256" key="6">
    <source>
        <dbReference type="ARBA" id="ARBA00023294"/>
    </source>
</evidence>
<feature type="transmembrane region" description="Helical" evidence="10">
    <location>
        <begin position="111"/>
        <end position="132"/>
    </location>
</feature>
<proteinExistence type="inferred from homology"/>
<feature type="region of interest" description="Disordered" evidence="9">
    <location>
        <begin position="206"/>
        <end position="233"/>
    </location>
</feature>
<evidence type="ECO:0000256" key="7">
    <source>
        <dbReference type="ARBA" id="ARBA00025100"/>
    </source>
</evidence>
<keyword evidence="2" id="KW-0813">Transport</keyword>
<dbReference type="Pfam" id="PF03547">
    <property type="entry name" value="Mem_trans"/>
    <property type="match status" value="1"/>
</dbReference>
<keyword evidence="6" id="KW-0927">Auxin signaling pathway</keyword>
<accession>A0ABC9EZ21</accession>
<evidence type="ECO:0000256" key="10">
    <source>
        <dbReference type="SAM" id="Phobius"/>
    </source>
</evidence>
<name>A0ABC9EZ21_9POAL</name>
<organism evidence="11 12">
    <name type="scientific">Urochloa decumbens</name>
    <dbReference type="NCBI Taxonomy" id="240449"/>
    <lineage>
        <taxon>Eukaryota</taxon>
        <taxon>Viridiplantae</taxon>
        <taxon>Streptophyta</taxon>
        <taxon>Embryophyta</taxon>
        <taxon>Tracheophyta</taxon>
        <taxon>Spermatophyta</taxon>
        <taxon>Magnoliopsida</taxon>
        <taxon>Liliopsida</taxon>
        <taxon>Poales</taxon>
        <taxon>Poaceae</taxon>
        <taxon>PACMAD clade</taxon>
        <taxon>Panicoideae</taxon>
        <taxon>Panicodae</taxon>
        <taxon>Paniceae</taxon>
        <taxon>Melinidinae</taxon>
        <taxon>Urochloa</taxon>
    </lineage>
</organism>
<evidence type="ECO:0000256" key="8">
    <source>
        <dbReference type="ARBA" id="ARBA00025752"/>
    </source>
</evidence>
<reference evidence="11" key="1">
    <citation type="submission" date="2024-10" db="EMBL/GenBank/DDBJ databases">
        <authorList>
            <person name="Ryan C."/>
        </authorList>
    </citation>
    <scope>NUCLEOTIDE SEQUENCE [LARGE SCALE GENOMIC DNA]</scope>
</reference>
<evidence type="ECO:0000313" key="12">
    <source>
        <dbReference type="Proteomes" id="UP001497457"/>
    </source>
</evidence>
<dbReference type="GO" id="GO:0005789">
    <property type="term" value="C:endoplasmic reticulum membrane"/>
    <property type="evidence" value="ECO:0007669"/>
    <property type="project" value="UniProtKB-SubCell"/>
</dbReference>
<evidence type="ECO:0000256" key="1">
    <source>
        <dbReference type="ARBA" id="ARBA00004477"/>
    </source>
</evidence>
<protein>
    <submittedName>
        <fullName evidence="11">Uncharacterized protein</fullName>
    </submittedName>
</protein>
<keyword evidence="12" id="KW-1185">Reference proteome</keyword>
<gene>
    <name evidence="11" type="ORF">URODEC1_LOCUS100224</name>
</gene>
<dbReference type="PANTHER" id="PTHR31651:SF22">
    <property type="entry name" value="AUXIN EFFLUX CARRIER FAMILY PROTEIN"/>
    <property type="match status" value="1"/>
</dbReference>
<keyword evidence="3 10" id="KW-0812">Transmembrane</keyword>
<sequence length="437" mass="46511">MTAAAGGFLPLLAVSSMPVAELLLIAAAGAYLATARCGVLTPSARADINRVVYAVFTPALMLASLASTVTLRDVAAWWFMPVNIGIAFLAGGGLGWVAVLLLRPPQQLRGLVVASCSAANFGNLLLVVIPAVCEQDGNPFGLPKKICSGHGLSYASFSMALGGVYIWTYTHSVMKRSGEAYRRMRQQASSIVPVACVVDPKESVIPAEEDKDQSGNDDDRAISSPPSQQSVVEKGGEHLISVPLLSRSGNHHQGAESKSLWEKMKQGTRQMTQELTSPPTTGAVIGLVIGTVPWLRSVFVGSNAPLRALQDALKLLGDGTIPCLMLILGGNLTKGVRKTKVPPAVVAAIVCVRYVILPLVGVAVVRAARDMGFLPPDPLYQYTLMMHFAVPPAMSIGTMSQLYDVGQEECSVILLWTYLVAALALTVWSTVFMWILQ</sequence>
<evidence type="ECO:0000256" key="4">
    <source>
        <dbReference type="ARBA" id="ARBA00022989"/>
    </source>
</evidence>
<comment type="similarity">
    <text evidence="8">Belongs to the auxin efflux carrier (TC 2.A.69.2) family.</text>
</comment>
<feature type="compositionally biased region" description="Basic and acidic residues" evidence="9">
    <location>
        <begin position="212"/>
        <end position="221"/>
    </location>
</feature>
<evidence type="ECO:0000313" key="11">
    <source>
        <dbReference type="EMBL" id="CAL5065997.1"/>
    </source>
</evidence>
<evidence type="ECO:0000256" key="5">
    <source>
        <dbReference type="ARBA" id="ARBA00023136"/>
    </source>
</evidence>
<dbReference type="AlphaFoldDB" id="A0ABC9EZ21"/>
<comment type="subcellular location">
    <subcellularLocation>
        <location evidence="1">Endoplasmic reticulum membrane</location>
        <topology evidence="1">Multi-pass membrane protein</topology>
    </subcellularLocation>
</comment>
<dbReference type="EMBL" id="OZ075115">
    <property type="protein sequence ID" value="CAL5065997.1"/>
    <property type="molecule type" value="Genomic_DNA"/>
</dbReference>
<dbReference type="InterPro" id="IPR045033">
    <property type="entry name" value="PILS1/3/4/5/7"/>
</dbReference>
<feature type="transmembrane region" description="Helical" evidence="10">
    <location>
        <begin position="412"/>
        <end position="436"/>
    </location>
</feature>
<keyword evidence="5 10" id="KW-0472">Membrane</keyword>
<dbReference type="Proteomes" id="UP001497457">
    <property type="component" value="Chromosome 5rd"/>
</dbReference>
<feature type="transmembrane region" description="Helical" evidence="10">
    <location>
        <begin position="379"/>
        <end position="400"/>
    </location>
</feature>
<evidence type="ECO:0000256" key="3">
    <source>
        <dbReference type="ARBA" id="ARBA00022692"/>
    </source>
</evidence>
<feature type="transmembrane region" description="Helical" evidence="10">
    <location>
        <begin position="20"/>
        <end position="39"/>
    </location>
</feature>
<dbReference type="PANTHER" id="PTHR31651">
    <property type="match status" value="1"/>
</dbReference>
<dbReference type="InterPro" id="IPR004776">
    <property type="entry name" value="Mem_transp_PIN-like"/>
</dbReference>